<dbReference type="Proteomes" id="UP000598971">
    <property type="component" value="Unassembled WGS sequence"/>
</dbReference>
<reference evidence="1" key="1">
    <citation type="submission" date="2019-10" db="EMBL/GenBank/DDBJ databases">
        <title>Draft genome sequence of Panacibacter sp. KCS-6.</title>
        <authorList>
            <person name="Yim K.J."/>
        </authorList>
    </citation>
    <scope>NUCLEOTIDE SEQUENCE</scope>
    <source>
        <strain evidence="1">KCS-6</strain>
    </source>
</reference>
<protein>
    <submittedName>
        <fullName evidence="1">Uncharacterized protein</fullName>
    </submittedName>
</protein>
<keyword evidence="2" id="KW-1185">Reference proteome</keyword>
<dbReference type="EMBL" id="WHPF01000001">
    <property type="protein sequence ID" value="NNV54079.1"/>
    <property type="molecule type" value="Genomic_DNA"/>
</dbReference>
<evidence type="ECO:0000313" key="2">
    <source>
        <dbReference type="Proteomes" id="UP000598971"/>
    </source>
</evidence>
<evidence type="ECO:0000313" key="1">
    <source>
        <dbReference type="EMBL" id="NNV54079.1"/>
    </source>
</evidence>
<sequence>MDELDNMSEQEKLKAENDFLKMKMMLENGAQFENNQELNDISASLENSFLKNVMAFEKQFEKRTTTTVFDKIGQPDHFSPAENLTDNEIAAAWVKLQKHMRKHGVELSVISPKVTVRELYRFTTEELFEYEIDDIDMPDMISGFVYDEFYPDYEMENTNAAIDDCIKLILKKPLLEYVPQLAKNNLQLNSHSSLTDKQFKEIINQFKEAYDKINLTHIDASSCTIEETTCTVTGNYTAIMQIDRDEIHFNNTWKVLFHYDDEDGYWYINGVFIDGIAF</sequence>
<dbReference type="RefSeq" id="WP_171605992.1">
    <property type="nucleotide sequence ID" value="NZ_WHPF01000001.1"/>
</dbReference>
<name>A0A8J8JSY6_9BACT</name>
<gene>
    <name evidence="1" type="ORF">GD597_01320</name>
</gene>
<comment type="caution">
    <text evidence="1">The sequence shown here is derived from an EMBL/GenBank/DDBJ whole genome shotgun (WGS) entry which is preliminary data.</text>
</comment>
<dbReference type="AlphaFoldDB" id="A0A8J8JSY6"/>
<proteinExistence type="predicted"/>
<accession>A0A8J8JSY6</accession>
<organism evidence="1 2">
    <name type="scientific">Limnovirga soli</name>
    <dbReference type="NCBI Taxonomy" id="2656915"/>
    <lineage>
        <taxon>Bacteria</taxon>
        <taxon>Pseudomonadati</taxon>
        <taxon>Bacteroidota</taxon>
        <taxon>Chitinophagia</taxon>
        <taxon>Chitinophagales</taxon>
        <taxon>Chitinophagaceae</taxon>
        <taxon>Limnovirga</taxon>
    </lineage>
</organism>